<evidence type="ECO:0000256" key="1">
    <source>
        <dbReference type="SAM" id="MobiDB-lite"/>
    </source>
</evidence>
<reference evidence="2" key="1">
    <citation type="submission" date="2021-01" db="EMBL/GenBank/DDBJ databases">
        <authorList>
            <person name="Corre E."/>
            <person name="Pelletier E."/>
            <person name="Niang G."/>
            <person name="Scheremetjew M."/>
            <person name="Finn R."/>
            <person name="Kale V."/>
            <person name="Holt S."/>
            <person name="Cochrane G."/>
            <person name="Meng A."/>
            <person name="Brown T."/>
            <person name="Cohen L."/>
        </authorList>
    </citation>
    <scope>NUCLEOTIDE SEQUENCE</scope>
    <source>
        <strain evidence="2">CCMP2084</strain>
    </source>
</reference>
<protein>
    <submittedName>
        <fullName evidence="2">Uncharacterized protein</fullName>
    </submittedName>
</protein>
<feature type="region of interest" description="Disordered" evidence="1">
    <location>
        <begin position="40"/>
        <end position="65"/>
    </location>
</feature>
<dbReference type="AlphaFoldDB" id="A0A7S2UDD0"/>
<sequence length="104" mass="11671">MLLVVTAFCLALQLLLPCIVIVGRRYEKRRLESEQRALAFYEGDKEEEDEARDGHASPRTKAQMQSLASNANAALPMQMQMQMLPVPRGQGPAHPVPRHCRGDE</sequence>
<name>A0A7S2UDD0_9STRA</name>
<evidence type="ECO:0000313" key="2">
    <source>
        <dbReference type="EMBL" id="CAD9814934.1"/>
    </source>
</evidence>
<feature type="region of interest" description="Disordered" evidence="1">
    <location>
        <begin position="85"/>
        <end position="104"/>
    </location>
</feature>
<dbReference type="EMBL" id="HBHQ01010048">
    <property type="protein sequence ID" value="CAD9814934.1"/>
    <property type="molecule type" value="Transcribed_RNA"/>
</dbReference>
<proteinExistence type="predicted"/>
<organism evidence="2">
    <name type="scientific">Attheya septentrionalis</name>
    <dbReference type="NCBI Taxonomy" id="420275"/>
    <lineage>
        <taxon>Eukaryota</taxon>
        <taxon>Sar</taxon>
        <taxon>Stramenopiles</taxon>
        <taxon>Ochrophyta</taxon>
        <taxon>Bacillariophyta</taxon>
        <taxon>Coscinodiscophyceae</taxon>
        <taxon>Chaetocerotophycidae</taxon>
        <taxon>Chaetocerotales</taxon>
        <taxon>Attheyaceae</taxon>
        <taxon>Attheya</taxon>
    </lineage>
</organism>
<gene>
    <name evidence="2" type="ORF">ASEP1449_LOCUS6760</name>
</gene>
<accession>A0A7S2UDD0</accession>